<proteinExistence type="predicted"/>
<accession>A0A371CZ39</accession>
<keyword evidence="1" id="KW-0812">Transmembrane</keyword>
<keyword evidence="1" id="KW-0472">Membrane</keyword>
<evidence type="ECO:0000313" key="3">
    <source>
        <dbReference type="Proteomes" id="UP000256964"/>
    </source>
</evidence>
<dbReference type="OrthoDB" id="2749757at2759"/>
<dbReference type="EMBL" id="KZ857436">
    <property type="protein sequence ID" value="RDX45537.1"/>
    <property type="molecule type" value="Genomic_DNA"/>
</dbReference>
<evidence type="ECO:0000256" key="1">
    <source>
        <dbReference type="SAM" id="Phobius"/>
    </source>
</evidence>
<reference evidence="2 3" key="1">
    <citation type="journal article" date="2018" name="Biotechnol. Biofuels">
        <title>Integrative visual omics of the white-rot fungus Polyporus brumalis exposes the biotechnological potential of its oxidative enzymes for delignifying raw plant biomass.</title>
        <authorList>
            <person name="Miyauchi S."/>
            <person name="Rancon A."/>
            <person name="Drula E."/>
            <person name="Hage H."/>
            <person name="Chaduli D."/>
            <person name="Favel A."/>
            <person name="Grisel S."/>
            <person name="Henrissat B."/>
            <person name="Herpoel-Gimbert I."/>
            <person name="Ruiz-Duenas F.J."/>
            <person name="Chevret D."/>
            <person name="Hainaut M."/>
            <person name="Lin J."/>
            <person name="Wang M."/>
            <person name="Pangilinan J."/>
            <person name="Lipzen A."/>
            <person name="Lesage-Meessen L."/>
            <person name="Navarro D."/>
            <person name="Riley R."/>
            <person name="Grigoriev I.V."/>
            <person name="Zhou S."/>
            <person name="Raouche S."/>
            <person name="Rosso M.N."/>
        </authorList>
    </citation>
    <scope>NUCLEOTIDE SEQUENCE [LARGE SCALE GENOMIC DNA]</scope>
    <source>
        <strain evidence="2 3">BRFM 1820</strain>
    </source>
</reference>
<evidence type="ECO:0000313" key="2">
    <source>
        <dbReference type="EMBL" id="RDX45537.1"/>
    </source>
</evidence>
<sequence length="163" mass="16933">MTLSASTSPTTNTTHASVTASVNAASSLSKPAVISLATLGGVACFISLALFVFWLRRKRGQYRRIDLSDEIPGERQGLFPFFSEKSEGRQVLFSASPPPTPSPASDTVLPQAADSVVAVADGSLPPYDTDAAPVVPGDKKPAHLSVVGTIAGSTSSDDEDEVE</sequence>
<dbReference type="Proteomes" id="UP000256964">
    <property type="component" value="Unassembled WGS sequence"/>
</dbReference>
<dbReference type="AlphaFoldDB" id="A0A371CZ39"/>
<feature type="transmembrane region" description="Helical" evidence="1">
    <location>
        <begin position="32"/>
        <end position="55"/>
    </location>
</feature>
<gene>
    <name evidence="2" type="ORF">OH76DRAFT_944025</name>
</gene>
<name>A0A371CZ39_9APHY</name>
<protein>
    <submittedName>
        <fullName evidence="2">Uncharacterized protein</fullName>
    </submittedName>
</protein>
<organism evidence="2 3">
    <name type="scientific">Lentinus brumalis</name>
    <dbReference type="NCBI Taxonomy" id="2498619"/>
    <lineage>
        <taxon>Eukaryota</taxon>
        <taxon>Fungi</taxon>
        <taxon>Dikarya</taxon>
        <taxon>Basidiomycota</taxon>
        <taxon>Agaricomycotina</taxon>
        <taxon>Agaricomycetes</taxon>
        <taxon>Polyporales</taxon>
        <taxon>Polyporaceae</taxon>
        <taxon>Lentinus</taxon>
    </lineage>
</organism>
<keyword evidence="1" id="KW-1133">Transmembrane helix</keyword>
<keyword evidence="3" id="KW-1185">Reference proteome</keyword>